<comment type="caution">
    <text evidence="10">The sequence shown here is derived from an EMBL/GenBank/DDBJ whole genome shotgun (WGS) entry which is preliminary data.</text>
</comment>
<evidence type="ECO:0000313" key="10">
    <source>
        <dbReference type="EMBL" id="MBB6142145.1"/>
    </source>
</evidence>
<keyword evidence="11" id="KW-1185">Reference proteome</keyword>
<dbReference type="Proteomes" id="UP000538666">
    <property type="component" value="Unassembled WGS sequence"/>
</dbReference>
<keyword evidence="6" id="KW-0809">Transit peptide</keyword>
<dbReference type="GO" id="GO:0006099">
    <property type="term" value="P:tricarboxylic acid cycle"/>
    <property type="evidence" value="ECO:0007669"/>
    <property type="project" value="InterPro"/>
</dbReference>
<dbReference type="Gene3D" id="3.40.718.10">
    <property type="entry name" value="Isopropylmalate Dehydrogenase"/>
    <property type="match status" value="1"/>
</dbReference>
<evidence type="ECO:0000256" key="6">
    <source>
        <dbReference type="ARBA" id="ARBA00022946"/>
    </source>
</evidence>
<comment type="cofactor">
    <cofactor evidence="2">
        <name>Mg(2+)</name>
        <dbReference type="ChEBI" id="CHEBI:18420"/>
    </cofactor>
</comment>
<dbReference type="PANTHER" id="PTHR11835">
    <property type="entry name" value="DECARBOXYLATING DEHYDROGENASES-ISOCITRATE, ISOPROPYLMALATE, TARTRATE"/>
    <property type="match status" value="1"/>
</dbReference>
<keyword evidence="4" id="KW-0479">Metal-binding</keyword>
<dbReference type="GO" id="GO:0000287">
    <property type="term" value="F:magnesium ion binding"/>
    <property type="evidence" value="ECO:0007669"/>
    <property type="project" value="InterPro"/>
</dbReference>
<reference evidence="10 11" key="1">
    <citation type="submission" date="2020-08" db="EMBL/GenBank/DDBJ databases">
        <title>Genomic Encyclopedia of Type Strains, Phase IV (KMG-IV): sequencing the most valuable type-strain genomes for metagenomic binning, comparative biology and taxonomic classification.</title>
        <authorList>
            <person name="Goeker M."/>
        </authorList>
    </citation>
    <scope>NUCLEOTIDE SEQUENCE [LARGE SCALE GENOMIC DNA]</scope>
    <source>
        <strain evidence="10 11">DSM 103733</strain>
    </source>
</reference>
<evidence type="ECO:0000256" key="1">
    <source>
        <dbReference type="ARBA" id="ARBA00001936"/>
    </source>
</evidence>
<organism evidence="10 11">
    <name type="scientific">Silvibacterium bohemicum</name>
    <dbReference type="NCBI Taxonomy" id="1577686"/>
    <lineage>
        <taxon>Bacteria</taxon>
        <taxon>Pseudomonadati</taxon>
        <taxon>Acidobacteriota</taxon>
        <taxon>Terriglobia</taxon>
        <taxon>Terriglobales</taxon>
        <taxon>Acidobacteriaceae</taxon>
        <taxon>Silvibacterium</taxon>
    </lineage>
</organism>
<dbReference type="InterPro" id="IPR024084">
    <property type="entry name" value="IsoPropMal-DH-like_dom"/>
</dbReference>
<dbReference type="AlphaFoldDB" id="A0A841JNY8"/>
<evidence type="ECO:0000256" key="5">
    <source>
        <dbReference type="ARBA" id="ARBA00022842"/>
    </source>
</evidence>
<evidence type="ECO:0000256" key="8">
    <source>
        <dbReference type="ARBA" id="ARBA00023027"/>
    </source>
</evidence>
<dbReference type="GO" id="GO:0006102">
    <property type="term" value="P:isocitrate metabolic process"/>
    <property type="evidence" value="ECO:0007669"/>
    <property type="project" value="TreeGrafter"/>
</dbReference>
<dbReference type="EMBL" id="JACHEK010000001">
    <property type="protein sequence ID" value="MBB6142145.1"/>
    <property type="molecule type" value="Genomic_DNA"/>
</dbReference>
<feature type="domain" description="Isopropylmalate dehydrogenase-like" evidence="9">
    <location>
        <begin position="9"/>
        <end position="333"/>
    </location>
</feature>
<proteinExistence type="inferred from homology"/>
<dbReference type="PANTHER" id="PTHR11835:SF34">
    <property type="entry name" value="ISOCITRATE DEHYDROGENASE [NAD] SUBUNIT ALPHA, MITOCHONDRIAL"/>
    <property type="match status" value="1"/>
</dbReference>
<comment type="similarity">
    <text evidence="3">Belongs to the isocitrate and isopropylmalate dehydrogenases family.</text>
</comment>
<protein>
    <submittedName>
        <fullName evidence="10">Isocitrate dehydrogenase (NAD+)</fullName>
        <ecNumber evidence="10">1.1.1.41</ecNumber>
    </submittedName>
</protein>
<evidence type="ECO:0000256" key="2">
    <source>
        <dbReference type="ARBA" id="ARBA00001946"/>
    </source>
</evidence>
<accession>A0A841JNY8</accession>
<evidence type="ECO:0000256" key="7">
    <source>
        <dbReference type="ARBA" id="ARBA00023002"/>
    </source>
</evidence>
<dbReference type="InterPro" id="IPR004434">
    <property type="entry name" value="Isocitrate_DH_NAD"/>
</dbReference>
<evidence type="ECO:0000256" key="3">
    <source>
        <dbReference type="ARBA" id="ARBA00007769"/>
    </source>
</evidence>
<evidence type="ECO:0000259" key="9">
    <source>
        <dbReference type="SMART" id="SM01329"/>
    </source>
</evidence>
<gene>
    <name evidence="10" type="ORF">HNQ77_000083</name>
</gene>
<dbReference type="FunFam" id="3.40.718.10:FF:000014">
    <property type="entry name" value="Isocitrate dehydrogenase (NAD(+))"/>
    <property type="match status" value="1"/>
</dbReference>
<dbReference type="InterPro" id="IPR019818">
    <property type="entry name" value="IsoCit/isopropylmalate_DH_CS"/>
</dbReference>
<sequence length="341" mass="36987">MTTTKKTHKVTLIPGDGIGPEVTNAVVRILEATGVKFDWESYAAGAEAFEKHGEYVPKELYESIERNKLALKGPVTTPVGGGFTSINVALRKKFELYVNFRPIKNLPGLETRYPGVDLIIVRENTEGEYVGLEHEVVPGVMTSLKVITEKGSTRIAQWAFDYARKHKRKKVHAIHKANIMKLSDGLFLKCARNIAKGFPEITYGEHIIDNTCMQLVTNPYQYDTLLLPNLYGDIVSDLCAAFVGGLGLVPGANLGTDAAIFEAVHGSAPDIAGKDIANPTALLQSAILMLHHIDEAAAADRLQTALERVYTEKKTLTRDVHGTAGTSAFADAVIAAMAVTA</sequence>
<dbReference type="NCBIfam" id="TIGR00175">
    <property type="entry name" value="mito_nad_idh"/>
    <property type="match status" value="1"/>
</dbReference>
<comment type="cofactor">
    <cofactor evidence="1">
        <name>Mn(2+)</name>
        <dbReference type="ChEBI" id="CHEBI:29035"/>
    </cofactor>
</comment>
<evidence type="ECO:0000256" key="4">
    <source>
        <dbReference type="ARBA" id="ARBA00022723"/>
    </source>
</evidence>
<dbReference type="PROSITE" id="PS00470">
    <property type="entry name" value="IDH_IMDH"/>
    <property type="match status" value="1"/>
</dbReference>
<dbReference type="GO" id="GO:0004449">
    <property type="term" value="F:isocitrate dehydrogenase (NAD+) activity"/>
    <property type="evidence" value="ECO:0007669"/>
    <property type="project" value="UniProtKB-EC"/>
</dbReference>
<dbReference type="SUPFAM" id="SSF53659">
    <property type="entry name" value="Isocitrate/Isopropylmalate dehydrogenase-like"/>
    <property type="match status" value="1"/>
</dbReference>
<name>A0A841JNY8_9BACT</name>
<keyword evidence="7 10" id="KW-0560">Oxidoreductase</keyword>
<evidence type="ECO:0000313" key="11">
    <source>
        <dbReference type="Proteomes" id="UP000538666"/>
    </source>
</evidence>
<dbReference type="OrthoDB" id="9806254at2"/>
<dbReference type="RefSeq" id="WP_050057416.1">
    <property type="nucleotide sequence ID" value="NZ_JACHEK010000001.1"/>
</dbReference>
<dbReference type="SMART" id="SM01329">
    <property type="entry name" value="Iso_dh"/>
    <property type="match status" value="1"/>
</dbReference>
<dbReference type="GO" id="GO:0051287">
    <property type="term" value="F:NAD binding"/>
    <property type="evidence" value="ECO:0007669"/>
    <property type="project" value="InterPro"/>
</dbReference>
<keyword evidence="5" id="KW-0460">Magnesium</keyword>
<dbReference type="EC" id="1.1.1.41" evidence="10"/>
<keyword evidence="8" id="KW-0520">NAD</keyword>
<dbReference type="Pfam" id="PF00180">
    <property type="entry name" value="Iso_dh"/>
    <property type="match status" value="1"/>
</dbReference>